<proteinExistence type="inferred from homology"/>
<dbReference type="OrthoDB" id="9869831at2759"/>
<keyword evidence="5" id="KW-1185">Reference proteome</keyword>
<dbReference type="GO" id="GO:0006357">
    <property type="term" value="P:regulation of transcription by RNA polymerase II"/>
    <property type="evidence" value="ECO:0007669"/>
    <property type="project" value="TreeGrafter"/>
</dbReference>
<accession>A0A8B6HLQ9</accession>
<dbReference type="InterPro" id="IPR047273">
    <property type="entry name" value="VRTN_OTU_dom"/>
</dbReference>
<protein>
    <recommendedName>
        <fullName evidence="2">Vertnin</fullName>
    </recommendedName>
</protein>
<gene>
    <name evidence="4" type="ORF">MGAL_10B032060</name>
</gene>
<feature type="region of interest" description="Disordered" evidence="3">
    <location>
        <begin position="418"/>
        <end position="472"/>
    </location>
</feature>
<comment type="caution">
    <text evidence="4">The sequence shown here is derived from an EMBL/GenBank/DDBJ whole genome shotgun (WGS) entry which is preliminary data.</text>
</comment>
<evidence type="ECO:0000313" key="5">
    <source>
        <dbReference type="Proteomes" id="UP000596742"/>
    </source>
</evidence>
<feature type="compositionally biased region" description="Basic and acidic residues" evidence="3">
    <location>
        <begin position="134"/>
        <end position="156"/>
    </location>
</feature>
<dbReference type="AlphaFoldDB" id="A0A8B6HLQ9"/>
<evidence type="ECO:0000256" key="3">
    <source>
        <dbReference type="SAM" id="MobiDB-lite"/>
    </source>
</evidence>
<feature type="compositionally biased region" description="Polar residues" evidence="3">
    <location>
        <begin position="418"/>
        <end position="428"/>
    </location>
</feature>
<dbReference type="CDD" id="cd22791">
    <property type="entry name" value="OTU_VRTN"/>
    <property type="match status" value="1"/>
</dbReference>
<comment type="similarity">
    <text evidence="1">Belongs to the vertnin family.</text>
</comment>
<reference evidence="4" key="1">
    <citation type="submission" date="2018-11" db="EMBL/GenBank/DDBJ databases">
        <authorList>
            <person name="Alioto T."/>
            <person name="Alioto T."/>
        </authorList>
    </citation>
    <scope>NUCLEOTIDE SEQUENCE</scope>
</reference>
<dbReference type="EMBL" id="UYJE01010232">
    <property type="protein sequence ID" value="VDI81079.1"/>
    <property type="molecule type" value="Genomic_DNA"/>
</dbReference>
<name>A0A8B6HLQ9_MYTGA</name>
<organism evidence="4 5">
    <name type="scientific">Mytilus galloprovincialis</name>
    <name type="common">Mediterranean mussel</name>
    <dbReference type="NCBI Taxonomy" id="29158"/>
    <lineage>
        <taxon>Eukaryota</taxon>
        <taxon>Metazoa</taxon>
        <taxon>Spiralia</taxon>
        <taxon>Lophotrochozoa</taxon>
        <taxon>Mollusca</taxon>
        <taxon>Bivalvia</taxon>
        <taxon>Autobranchia</taxon>
        <taxon>Pteriomorphia</taxon>
        <taxon>Mytilida</taxon>
        <taxon>Mytiloidea</taxon>
        <taxon>Mytilidae</taxon>
        <taxon>Mytilinae</taxon>
        <taxon>Mytilus</taxon>
    </lineage>
</organism>
<dbReference type="GO" id="GO:0000785">
    <property type="term" value="C:chromatin"/>
    <property type="evidence" value="ECO:0007669"/>
    <property type="project" value="TreeGrafter"/>
</dbReference>
<dbReference type="PANTHER" id="PTHR16081:SF0">
    <property type="entry name" value="VERTNIN"/>
    <property type="match status" value="1"/>
</dbReference>
<sequence>MTVRNLSGEWNFHESGHGKGVPDGVGGALKRRANDLVLHGKDIMSAKSFVKNFQDSAVFVYEVGQQEIDNKAIILSKETLKPVPGTLKLHQIWYSGYGNILYRDVSCTCVKGSFHAGHDMKVHSLINRKAKKQQKNEKKVNNQKQNTKERAMIKKDTGHYNHQKYRKYYFARTLTELGQCQTYEEILEKCENIYRIIDEKGYRIDYNYSPNITNTGIAIDERTHSILPSDIPHDVTLHPVKVSADGNCLPYSGSILVSGKEGMSEEIRVRIILESCIFKDAYLNQGFLERGFREKNNSLAKTFAFYSDEYANEVLSNGEIERLYEREVLKICKNKSYMGIWQVFALASVLCRHIYSVYPNLGNPNVRRDLHRMIKPREIKSKETSFIMWTTTRNDMRRNNWVPNHFIVLLPMEQTGQNDYNENSTGISDESVAGDGISSDRRGELNSGNEFEDVNTKEHTDNGDNPGGSRHNYLNVSDLSPQDLLGQYVLVAYDKKPYPGIVTDCDETEVFVSCMHRIGNLDNPSFYWPLAVRDECWYDMENVLGTIPEPKLVGQKYIVDVSLWKQALEMIKM</sequence>
<dbReference type="PANTHER" id="PTHR16081">
    <property type="entry name" value="VERTNIN"/>
    <property type="match status" value="1"/>
</dbReference>
<dbReference type="Proteomes" id="UP000596742">
    <property type="component" value="Unassembled WGS sequence"/>
</dbReference>
<evidence type="ECO:0000256" key="1">
    <source>
        <dbReference type="ARBA" id="ARBA00007290"/>
    </source>
</evidence>
<evidence type="ECO:0000256" key="2">
    <source>
        <dbReference type="ARBA" id="ARBA00020188"/>
    </source>
</evidence>
<feature type="region of interest" description="Disordered" evidence="3">
    <location>
        <begin position="129"/>
        <end position="156"/>
    </location>
</feature>
<evidence type="ECO:0000313" key="4">
    <source>
        <dbReference type="EMBL" id="VDI81079.1"/>
    </source>
</evidence>
<dbReference type="InterPro" id="IPR038822">
    <property type="entry name" value="Vertnin-like"/>
</dbReference>